<dbReference type="EnsemblMetazoa" id="CapteT150138">
    <property type="protein sequence ID" value="CapteP150138"/>
    <property type="gene ID" value="CapteG150138"/>
</dbReference>
<feature type="domain" description="CRAL-TRIO" evidence="1">
    <location>
        <begin position="75"/>
        <end position="250"/>
    </location>
</feature>
<dbReference type="InterPro" id="IPR011074">
    <property type="entry name" value="CRAL/TRIO_N_dom"/>
</dbReference>
<evidence type="ECO:0000313" key="3">
    <source>
        <dbReference type="EMBL" id="ELU08275.1"/>
    </source>
</evidence>
<protein>
    <recommendedName>
        <fullName evidence="6">CRAL-TRIO domain-containing protein</fullName>
    </recommendedName>
</protein>
<organism evidence="3">
    <name type="scientific">Capitella teleta</name>
    <name type="common">Polychaete worm</name>
    <dbReference type="NCBI Taxonomy" id="283909"/>
    <lineage>
        <taxon>Eukaryota</taxon>
        <taxon>Metazoa</taxon>
        <taxon>Spiralia</taxon>
        <taxon>Lophotrochozoa</taxon>
        <taxon>Annelida</taxon>
        <taxon>Polychaeta</taxon>
        <taxon>Sedentaria</taxon>
        <taxon>Scolecida</taxon>
        <taxon>Capitellidae</taxon>
        <taxon>Capitella</taxon>
    </lineage>
</organism>
<dbReference type="InterPro" id="IPR036273">
    <property type="entry name" value="CRAL/TRIO_N_dom_sf"/>
</dbReference>
<dbReference type="CDD" id="cd00170">
    <property type="entry name" value="SEC14"/>
    <property type="match status" value="1"/>
</dbReference>
<dbReference type="SUPFAM" id="SSF101576">
    <property type="entry name" value="Supernatant protein factor (SPF), C-terminal domain"/>
    <property type="match status" value="1"/>
</dbReference>
<dbReference type="PANTHER" id="PTHR23324">
    <property type="entry name" value="SEC14 RELATED PROTEIN"/>
    <property type="match status" value="1"/>
</dbReference>
<dbReference type="SMART" id="SM00516">
    <property type="entry name" value="SEC14"/>
    <property type="match status" value="1"/>
</dbReference>
<proteinExistence type="predicted"/>
<dbReference type="InterPro" id="IPR036598">
    <property type="entry name" value="GOLD_dom_sf"/>
</dbReference>
<dbReference type="FunCoup" id="R7UQ00">
    <property type="interactions" value="202"/>
</dbReference>
<dbReference type="PROSITE" id="PS50866">
    <property type="entry name" value="GOLD"/>
    <property type="match status" value="1"/>
</dbReference>
<dbReference type="Gene3D" id="2.60.120.680">
    <property type="entry name" value="GOLD domain"/>
    <property type="match status" value="1"/>
</dbReference>
<evidence type="ECO:0000259" key="1">
    <source>
        <dbReference type="PROSITE" id="PS50191"/>
    </source>
</evidence>
<dbReference type="InterPro" id="IPR051064">
    <property type="entry name" value="SEC14/CRAL-TRIO_domain"/>
</dbReference>
<dbReference type="SMART" id="SM01100">
    <property type="entry name" value="CRAL_TRIO_N"/>
    <property type="match status" value="1"/>
</dbReference>
<dbReference type="EMBL" id="AMQN01006811">
    <property type="status" value="NOT_ANNOTATED_CDS"/>
    <property type="molecule type" value="Genomic_DNA"/>
</dbReference>
<dbReference type="STRING" id="283909.R7UQ00"/>
<dbReference type="InterPro" id="IPR036865">
    <property type="entry name" value="CRAL-TRIO_dom_sf"/>
</dbReference>
<dbReference type="Proteomes" id="UP000014760">
    <property type="component" value="Unassembled WGS sequence"/>
</dbReference>
<reference evidence="5" key="1">
    <citation type="submission" date="2012-12" db="EMBL/GenBank/DDBJ databases">
        <authorList>
            <person name="Hellsten U."/>
            <person name="Grimwood J."/>
            <person name="Chapman J.A."/>
            <person name="Shapiro H."/>
            <person name="Aerts A."/>
            <person name="Otillar R.P."/>
            <person name="Terry A.Y."/>
            <person name="Boore J.L."/>
            <person name="Simakov O."/>
            <person name="Marletaz F."/>
            <person name="Cho S.-J."/>
            <person name="Edsinger-Gonzales E."/>
            <person name="Havlak P."/>
            <person name="Kuo D.-H."/>
            <person name="Larsson T."/>
            <person name="Lv J."/>
            <person name="Arendt D."/>
            <person name="Savage R."/>
            <person name="Osoegawa K."/>
            <person name="de Jong P."/>
            <person name="Lindberg D.R."/>
            <person name="Seaver E.C."/>
            <person name="Weisblat D.A."/>
            <person name="Putnam N.H."/>
            <person name="Grigoriev I.V."/>
            <person name="Rokhsar D.S."/>
        </authorList>
    </citation>
    <scope>NUCLEOTIDE SEQUENCE</scope>
    <source>
        <strain evidence="5">I ESC-2004</strain>
    </source>
</reference>
<dbReference type="PANTHER" id="PTHR23324:SF83">
    <property type="entry name" value="SEC14-LIKE PROTEIN 2"/>
    <property type="match status" value="1"/>
</dbReference>
<dbReference type="InterPro" id="IPR009038">
    <property type="entry name" value="GOLD_dom"/>
</dbReference>
<reference evidence="3 5" key="2">
    <citation type="journal article" date="2013" name="Nature">
        <title>Insights into bilaterian evolution from three spiralian genomes.</title>
        <authorList>
            <person name="Simakov O."/>
            <person name="Marletaz F."/>
            <person name="Cho S.J."/>
            <person name="Edsinger-Gonzales E."/>
            <person name="Havlak P."/>
            <person name="Hellsten U."/>
            <person name="Kuo D.H."/>
            <person name="Larsson T."/>
            <person name="Lv J."/>
            <person name="Arendt D."/>
            <person name="Savage R."/>
            <person name="Osoegawa K."/>
            <person name="de Jong P."/>
            <person name="Grimwood J."/>
            <person name="Chapman J.A."/>
            <person name="Shapiro H."/>
            <person name="Aerts A."/>
            <person name="Otillar R.P."/>
            <person name="Terry A.Y."/>
            <person name="Boore J.L."/>
            <person name="Grigoriev I.V."/>
            <person name="Lindberg D.R."/>
            <person name="Seaver E.C."/>
            <person name="Weisblat D.A."/>
            <person name="Putnam N.H."/>
            <person name="Rokhsar D.S."/>
        </authorList>
    </citation>
    <scope>NUCLEOTIDE SEQUENCE</scope>
    <source>
        <strain evidence="3 5">I ESC-2004</strain>
    </source>
</reference>
<keyword evidence="5" id="KW-1185">Reference proteome</keyword>
<dbReference type="SUPFAM" id="SSF46938">
    <property type="entry name" value="CRAL/TRIO N-terminal domain"/>
    <property type="match status" value="1"/>
</dbReference>
<sequence length="406" mass="46767">MSGYLGDLSPTQQESLNQIKKRLEDIWSNRFTDTYLLQWLRARQFDVTKSEKMLRDHLAWREANHIDTILDTWVIPEVIAKHYPGGFAGYEYDGTPIWIDCLGMIDLKGVFYSVSKKEIVKYKARQAEYLIKEILPKITNKTGGRPIEQVSLIFDMQGIGMSYLWKPSVDCYVEIMKMFEANYPETMKTTYLINAPKIFPILYNIIKPLLREETKLKLKILGSNWKEEIVKWIDPEHLPVYWGGKARDPDGDIHCKSTVCIGGKVPESMYVQNITTDNVSTEGFTKTTISRGSSLKIDVTVAKAGSMLRWNFSTDGMDIGFGVYRNPNKDKWKSVDKMEVFLAPERVNSHLVPEHGGIICEKAGDYVVHFDNSYSWRNTKKLAYLVEVLDPNYDEFINTDSFCTRI</sequence>
<evidence type="ECO:0000313" key="5">
    <source>
        <dbReference type="Proteomes" id="UP000014760"/>
    </source>
</evidence>
<evidence type="ECO:0008006" key="6">
    <source>
        <dbReference type="Google" id="ProtNLM"/>
    </source>
</evidence>
<dbReference type="Pfam" id="PF00650">
    <property type="entry name" value="CRAL_TRIO"/>
    <property type="match status" value="1"/>
</dbReference>
<dbReference type="AlphaFoldDB" id="R7UQ00"/>
<dbReference type="EMBL" id="KB299181">
    <property type="protein sequence ID" value="ELU08275.1"/>
    <property type="molecule type" value="Genomic_DNA"/>
</dbReference>
<dbReference type="InterPro" id="IPR001251">
    <property type="entry name" value="CRAL-TRIO_dom"/>
</dbReference>
<feature type="domain" description="GOLD" evidence="2">
    <location>
        <begin position="267"/>
        <end position="388"/>
    </location>
</feature>
<dbReference type="OMA" id="YDHEGCP"/>
<evidence type="ECO:0000313" key="4">
    <source>
        <dbReference type="EnsemblMetazoa" id="CapteP150138"/>
    </source>
</evidence>
<name>R7UQ00_CAPTE</name>
<reference evidence="4" key="3">
    <citation type="submission" date="2015-06" db="UniProtKB">
        <authorList>
            <consortium name="EnsemblMetazoa"/>
        </authorList>
    </citation>
    <scope>IDENTIFICATION</scope>
</reference>
<dbReference type="GO" id="GO:0005737">
    <property type="term" value="C:cytoplasm"/>
    <property type="evidence" value="ECO:0007669"/>
    <property type="project" value="TreeGrafter"/>
</dbReference>
<evidence type="ECO:0000259" key="2">
    <source>
        <dbReference type="PROSITE" id="PS50866"/>
    </source>
</evidence>
<dbReference type="OrthoDB" id="1434354at2759"/>
<dbReference type="PRINTS" id="PR00180">
    <property type="entry name" value="CRETINALDHBP"/>
</dbReference>
<gene>
    <name evidence="3" type="ORF">CAPTEDRAFT_150138</name>
</gene>
<dbReference type="PROSITE" id="PS50191">
    <property type="entry name" value="CRAL_TRIO"/>
    <property type="match status" value="1"/>
</dbReference>
<dbReference type="Gene3D" id="3.40.525.10">
    <property type="entry name" value="CRAL-TRIO lipid binding domain"/>
    <property type="match status" value="1"/>
</dbReference>
<dbReference type="SUPFAM" id="SSF52087">
    <property type="entry name" value="CRAL/TRIO domain"/>
    <property type="match status" value="1"/>
</dbReference>
<dbReference type="HOGENOM" id="CLU_014001_2_1_1"/>
<accession>R7UQ00</accession>